<protein>
    <recommendedName>
        <fullName evidence="8">Major facilitator superfamily (MFS) profile domain-containing protein</fullName>
    </recommendedName>
</protein>
<dbReference type="PROSITE" id="PS50850">
    <property type="entry name" value="MFS"/>
    <property type="match status" value="1"/>
</dbReference>
<evidence type="ECO:0000256" key="6">
    <source>
        <dbReference type="ARBA" id="ARBA00023136"/>
    </source>
</evidence>
<evidence type="ECO:0000256" key="4">
    <source>
        <dbReference type="ARBA" id="ARBA00022692"/>
    </source>
</evidence>
<feature type="transmembrane region" description="Helical" evidence="7">
    <location>
        <begin position="279"/>
        <end position="301"/>
    </location>
</feature>
<dbReference type="PANTHER" id="PTHR48022:SF11">
    <property type="entry name" value="MONOSACCHARIDE TRANSPORTER (HXT8), PUTATIVE (AFU_ORTHOLOGUE AFUA_2G08120)-RELATED"/>
    <property type="match status" value="1"/>
</dbReference>
<keyword evidence="3" id="KW-0813">Transport</keyword>
<dbReference type="InterPro" id="IPR036259">
    <property type="entry name" value="MFS_trans_sf"/>
</dbReference>
<sequence>MATEASHSRFSWDNAAIVLSLCLGSVCYGYNFSIATFTFGQPTFYAYMNLTSDATQKSLYAHSNNMIDTVLGLFSAGAFLGALFVAWFCDAYGRKKSIILAAVINIVGGAIQAGSVNIGMFIAGRFITGFAAAMFVTLVPIYITEVAPPAVRGFLVGQHGASFLFGYTLASWISVGSFFKGDSTFQWRFPVAMQVFWPALLLAFVRGIPESPRWLISHGETDRAWDVISRLHYSSTDPAQFFAREEFFQMTSQISADKETYGGMSLLDMFRKPSFAKRMMASALVMATSQLTGNLVIYSNIAILYKGLGLSSSVSLIVSAAYITWAFVCNFINSTFLDRLGRVRSMLIGFSGGAAVIAIETALVASYAGTNNKPGLSATVAMLFAYITTYGGFCDTTIYVYCAEIFPTHLRAKGMGWSVAVFMLATIPYLESFTLGYSVIGWRYYLIFIGMAVLAVPAIYLICPETKGLSLEEINGLFGDEVVVKLTGISEEERVKLEKAVEGDRLAKQDEATNFGKDGSMKSSSHGIVSV</sequence>
<comment type="subcellular location">
    <subcellularLocation>
        <location evidence="1">Membrane</location>
        <topology evidence="1">Multi-pass membrane protein</topology>
    </subcellularLocation>
</comment>
<dbReference type="InterPro" id="IPR050360">
    <property type="entry name" value="MFS_Sugar_Transporters"/>
</dbReference>
<feature type="transmembrane region" description="Helical" evidence="7">
    <location>
        <begin position="70"/>
        <end position="89"/>
    </location>
</feature>
<feature type="transmembrane region" description="Helical" evidence="7">
    <location>
        <begin position="12"/>
        <end position="31"/>
    </location>
</feature>
<feature type="transmembrane region" description="Helical" evidence="7">
    <location>
        <begin position="98"/>
        <end position="116"/>
    </location>
</feature>
<feature type="transmembrane region" description="Helical" evidence="7">
    <location>
        <begin position="155"/>
        <end position="175"/>
    </location>
</feature>
<dbReference type="FunFam" id="1.20.1250.20:FF:000134">
    <property type="entry name" value="MFS sugar transporter protein"/>
    <property type="match status" value="1"/>
</dbReference>
<feature type="transmembrane region" description="Helical" evidence="7">
    <location>
        <begin position="122"/>
        <end position="143"/>
    </location>
</feature>
<keyword evidence="6 7" id="KW-0472">Membrane</keyword>
<evidence type="ECO:0000313" key="10">
    <source>
        <dbReference type="Proteomes" id="UP000256645"/>
    </source>
</evidence>
<evidence type="ECO:0000256" key="7">
    <source>
        <dbReference type="SAM" id="Phobius"/>
    </source>
</evidence>
<dbReference type="OrthoDB" id="6612291at2759"/>
<feature type="transmembrane region" description="Helical" evidence="7">
    <location>
        <begin position="187"/>
        <end position="205"/>
    </location>
</feature>
<feature type="transmembrane region" description="Helical" evidence="7">
    <location>
        <begin position="345"/>
        <end position="368"/>
    </location>
</feature>
<dbReference type="InterPro" id="IPR003663">
    <property type="entry name" value="Sugar/inositol_transpt"/>
</dbReference>
<dbReference type="GO" id="GO:0005351">
    <property type="term" value="F:carbohydrate:proton symporter activity"/>
    <property type="evidence" value="ECO:0007669"/>
    <property type="project" value="TreeGrafter"/>
</dbReference>
<feature type="domain" description="Major facilitator superfamily (MFS) profile" evidence="8">
    <location>
        <begin position="17"/>
        <end position="467"/>
    </location>
</feature>
<proteinExistence type="inferred from homology"/>
<evidence type="ECO:0000256" key="2">
    <source>
        <dbReference type="ARBA" id="ARBA00010992"/>
    </source>
</evidence>
<comment type="similarity">
    <text evidence="2">Belongs to the major facilitator superfamily. Sugar transporter (TC 2.A.1.1) family.</text>
</comment>
<name>A0A3D8QTF7_9HELO</name>
<gene>
    <name evidence="9" type="ORF">BP6252_10720</name>
</gene>
<feature type="transmembrane region" description="Helical" evidence="7">
    <location>
        <begin position="380"/>
        <end position="402"/>
    </location>
</feature>
<evidence type="ECO:0000259" key="8">
    <source>
        <dbReference type="PROSITE" id="PS50850"/>
    </source>
</evidence>
<feature type="transmembrane region" description="Helical" evidence="7">
    <location>
        <begin position="313"/>
        <end position="333"/>
    </location>
</feature>
<keyword evidence="4 7" id="KW-0812">Transmembrane</keyword>
<dbReference type="EMBL" id="PDLM01000012">
    <property type="protein sequence ID" value="RDW65069.1"/>
    <property type="molecule type" value="Genomic_DNA"/>
</dbReference>
<evidence type="ECO:0000256" key="1">
    <source>
        <dbReference type="ARBA" id="ARBA00004141"/>
    </source>
</evidence>
<feature type="transmembrane region" description="Helical" evidence="7">
    <location>
        <begin position="442"/>
        <end position="463"/>
    </location>
</feature>
<comment type="caution">
    <text evidence="9">The sequence shown here is derived from an EMBL/GenBank/DDBJ whole genome shotgun (WGS) entry which is preliminary data.</text>
</comment>
<dbReference type="Gene3D" id="1.20.1250.20">
    <property type="entry name" value="MFS general substrate transporter like domains"/>
    <property type="match status" value="1"/>
</dbReference>
<reference evidence="9 10" key="1">
    <citation type="journal article" date="2018" name="IMA Fungus">
        <title>IMA Genome-F 9: Draft genome sequence of Annulohypoxylon stygium, Aspergillus mulundensis, Berkeleyomyces basicola (syn. Thielaviopsis basicola), Ceratocystis smalleyi, two Cercospora beticola strains, Coleophoma cylindrospora, Fusarium fracticaudum, Phialophora cf. hyalina, and Morchella septimelata.</title>
        <authorList>
            <person name="Wingfield B.D."/>
            <person name="Bills G.F."/>
            <person name="Dong Y."/>
            <person name="Huang W."/>
            <person name="Nel W.J."/>
            <person name="Swalarsk-Parry B.S."/>
            <person name="Vaghefi N."/>
            <person name="Wilken P.M."/>
            <person name="An Z."/>
            <person name="de Beer Z.W."/>
            <person name="De Vos L."/>
            <person name="Chen L."/>
            <person name="Duong T.A."/>
            <person name="Gao Y."/>
            <person name="Hammerbacher A."/>
            <person name="Kikkert J.R."/>
            <person name="Li Y."/>
            <person name="Li H."/>
            <person name="Li K."/>
            <person name="Li Q."/>
            <person name="Liu X."/>
            <person name="Ma X."/>
            <person name="Naidoo K."/>
            <person name="Pethybridge S.J."/>
            <person name="Sun J."/>
            <person name="Steenkamp E.T."/>
            <person name="van der Nest M.A."/>
            <person name="van Wyk S."/>
            <person name="Wingfield M.J."/>
            <person name="Xiong C."/>
            <person name="Yue Q."/>
            <person name="Zhang X."/>
        </authorList>
    </citation>
    <scope>NUCLEOTIDE SEQUENCE [LARGE SCALE GENOMIC DNA]</scope>
    <source>
        <strain evidence="9 10">BP6252</strain>
    </source>
</reference>
<dbReference type="Proteomes" id="UP000256645">
    <property type="component" value="Unassembled WGS sequence"/>
</dbReference>
<evidence type="ECO:0000256" key="5">
    <source>
        <dbReference type="ARBA" id="ARBA00022989"/>
    </source>
</evidence>
<feature type="transmembrane region" description="Helical" evidence="7">
    <location>
        <begin position="414"/>
        <end position="430"/>
    </location>
</feature>
<keyword evidence="5 7" id="KW-1133">Transmembrane helix</keyword>
<dbReference type="AlphaFoldDB" id="A0A3D8QTF7"/>
<dbReference type="SUPFAM" id="SSF103473">
    <property type="entry name" value="MFS general substrate transporter"/>
    <property type="match status" value="1"/>
</dbReference>
<dbReference type="GO" id="GO:0016020">
    <property type="term" value="C:membrane"/>
    <property type="evidence" value="ECO:0007669"/>
    <property type="project" value="UniProtKB-SubCell"/>
</dbReference>
<organism evidence="9 10">
    <name type="scientific">Coleophoma cylindrospora</name>
    <dbReference type="NCBI Taxonomy" id="1849047"/>
    <lineage>
        <taxon>Eukaryota</taxon>
        <taxon>Fungi</taxon>
        <taxon>Dikarya</taxon>
        <taxon>Ascomycota</taxon>
        <taxon>Pezizomycotina</taxon>
        <taxon>Leotiomycetes</taxon>
        <taxon>Helotiales</taxon>
        <taxon>Dermateaceae</taxon>
        <taxon>Coleophoma</taxon>
    </lineage>
</organism>
<accession>A0A3D8QTF7</accession>
<evidence type="ECO:0000313" key="9">
    <source>
        <dbReference type="EMBL" id="RDW65069.1"/>
    </source>
</evidence>
<evidence type="ECO:0000256" key="3">
    <source>
        <dbReference type="ARBA" id="ARBA00022448"/>
    </source>
</evidence>
<dbReference type="PANTHER" id="PTHR48022">
    <property type="entry name" value="PLASTIDIC GLUCOSE TRANSPORTER 4"/>
    <property type="match status" value="1"/>
</dbReference>
<dbReference type="InterPro" id="IPR005828">
    <property type="entry name" value="MFS_sugar_transport-like"/>
</dbReference>
<dbReference type="Pfam" id="PF00083">
    <property type="entry name" value="Sugar_tr"/>
    <property type="match status" value="1"/>
</dbReference>
<dbReference type="InterPro" id="IPR020846">
    <property type="entry name" value="MFS_dom"/>
</dbReference>
<keyword evidence="10" id="KW-1185">Reference proteome</keyword>
<dbReference type="PRINTS" id="PR00171">
    <property type="entry name" value="SUGRTRNSPORT"/>
</dbReference>